<dbReference type="Proteomes" id="UP000717364">
    <property type="component" value="Unassembled WGS sequence"/>
</dbReference>
<reference evidence="1" key="1">
    <citation type="submission" date="2020-11" db="EMBL/GenBank/DDBJ databases">
        <authorList>
            <person name="Konstantinou D."/>
            <person name="Gkelis S."/>
            <person name="Popin R."/>
            <person name="Fewer D."/>
            <person name="Sivonen K."/>
        </authorList>
    </citation>
    <scope>NUCLEOTIDE SEQUENCE</scope>
    <source>
        <strain evidence="1">TAU-MAC 1115</strain>
    </source>
</reference>
<dbReference type="EMBL" id="JADOES010000044">
    <property type="protein sequence ID" value="MBT9317375.1"/>
    <property type="molecule type" value="Genomic_DNA"/>
</dbReference>
<protein>
    <submittedName>
        <fullName evidence="1">Uncharacterized protein</fullName>
    </submittedName>
</protein>
<accession>A0A947DI09</accession>
<evidence type="ECO:0000313" key="1">
    <source>
        <dbReference type="EMBL" id="MBT9317375.1"/>
    </source>
</evidence>
<name>A0A947DI09_9CYAN</name>
<proteinExistence type="predicted"/>
<keyword evidence="2" id="KW-1185">Reference proteome</keyword>
<reference evidence="1" key="2">
    <citation type="journal article" date="2021" name="Mar. Drugs">
        <title>Genome Reduction and Secondary Metabolism of the Marine Sponge-Associated Cyanobacterium Leptothoe.</title>
        <authorList>
            <person name="Konstantinou D."/>
            <person name="Popin R.V."/>
            <person name="Fewer D.P."/>
            <person name="Sivonen K."/>
            <person name="Gkelis S."/>
        </authorList>
    </citation>
    <scope>NUCLEOTIDE SEQUENCE</scope>
    <source>
        <strain evidence="1">TAU-MAC 1115</strain>
    </source>
</reference>
<organism evidence="1 2">
    <name type="scientific">Leptothoe spongobia TAU-MAC 1115</name>
    <dbReference type="NCBI Taxonomy" id="1967444"/>
    <lineage>
        <taxon>Bacteria</taxon>
        <taxon>Bacillati</taxon>
        <taxon>Cyanobacteriota</taxon>
        <taxon>Cyanophyceae</taxon>
        <taxon>Nodosilineales</taxon>
        <taxon>Cymatolegaceae</taxon>
        <taxon>Leptothoe</taxon>
        <taxon>Leptothoe spongobia</taxon>
    </lineage>
</organism>
<gene>
    <name evidence="1" type="ORF">IXB50_18290</name>
</gene>
<evidence type="ECO:0000313" key="2">
    <source>
        <dbReference type="Proteomes" id="UP000717364"/>
    </source>
</evidence>
<dbReference type="AlphaFoldDB" id="A0A947DI09"/>
<comment type="caution">
    <text evidence="1">The sequence shown here is derived from an EMBL/GenBank/DDBJ whole genome shotgun (WGS) entry which is preliminary data.</text>
</comment>
<sequence length="279" mass="31677">MPKTNPPKAEYFGRATDSASALRWTEARNVMLTDNSMLDPQDPLCCMDLVVSSWQVENVQRCIKTLYQGLKWADLLEIKGGYAGQRNYGRLFLIDDPYIIGVFDDRNALSNQNQEGHRPPKTLKELIQLHNQGKGNIKTLVVFEKPNLRLANSDEKARQSYFVAETIYPALAAIVKVRAQTENLQILGYSDTESKINNDEVQLVKASSDISQKTLELSPWFIKLFRDPKQANKELLNKSPLQIFCSPNSPLNLDIDDDFCIETILKDLDLAQLDNDLEK</sequence>
<dbReference type="RefSeq" id="WP_215610438.1">
    <property type="nucleotide sequence ID" value="NZ_JADOES010000044.1"/>
</dbReference>